<name>A0ABQ8I210_9ROSI</name>
<feature type="region of interest" description="Disordered" evidence="1">
    <location>
        <begin position="132"/>
        <end position="168"/>
    </location>
</feature>
<dbReference type="EMBL" id="JAFEMO010000005">
    <property type="protein sequence ID" value="KAH7570649.1"/>
    <property type="molecule type" value="Genomic_DNA"/>
</dbReference>
<feature type="region of interest" description="Disordered" evidence="1">
    <location>
        <begin position="617"/>
        <end position="645"/>
    </location>
</feature>
<proteinExistence type="predicted"/>
<sequence length="848" mass="91980">MMEEEEAAAAQNDTNASQYVTSFSSTSNWTVTDGSLADSVTFESPLSFDDDENPTPPKSPLVLCPPSTDPGPCEITITFARKHEVRQVYVRSTARVYEIYCAPDLCGSSDNEYLCTVRCGVATRDEEVLCSSTRSVEEAASGNSKGGSKELDGKKSRSDSSSSTNEDGWVEVKAVDSPQHDGGNSPAPSNFRARLEGSTQDLYEATAEISDADPCMSIILRLLSLQNKGCVFVDEIFVFGDPVEPDDSENRVSQMENPAGSSLMAMFMPTLLQLSKTRNAGQMRACDTREKQKSQGISAEATDSTNILNNFQQEGDSGLADKQKVEMQETVGSAALPAQVQMPPQVSETKSTPDQSCSRIEKVLDQLVSRVSRVEDLFLRFEERVVKPINSIETRLQQIELQLEDLTNKTQNSGLLHCTRISAPEFSCHDSDDNFVYNNEIPVAESDDAKKCLSSIRPDDAADLVNTYQSRSCLIVTAPEFSNADDEKENDALDEKANGALHEKENDAVKAATVSSEDKTKKALSVDDALAYALAGILSSASPEPMKYNQALVIKAPDFSGEEDSNNGKIASTEVEDGRANSPICFSATDKTECINGSVSTSSDTFCLDIKVEVTTSDDHHSEKTDGVDDVGHHSEEGNDDSQERGIHYITEDKTAIETGDEVSNSSVLGNCETPNQFPENQNDDGSETTEEGAVVNSEFSAATEATEEKSDIDVLQNVLEFPPISSVVNFEMPILDVKFVSLESSNSKYLLEALLDKIPEPEKEIAESNVEAPCAKDNNNDDSQISQQRNLISMDDLEPASAANGNCFSADMDYCSLVETLSNMEGNEIQDCCSHNGNKVVCAGSLI</sequence>
<dbReference type="PANTHER" id="PTHR37261">
    <property type="entry name" value="40S RIBOSOMAL PROTEIN S27"/>
    <property type="match status" value="1"/>
</dbReference>
<comment type="caution">
    <text evidence="2">The sequence shown here is derived from an EMBL/GenBank/DDBJ whole genome shotgun (WGS) entry which is preliminary data.</text>
</comment>
<dbReference type="PANTHER" id="PTHR37261:SF1">
    <property type="entry name" value="40S RIBOSOMAL PROTEIN S27"/>
    <property type="match status" value="1"/>
</dbReference>
<keyword evidence="3" id="KW-1185">Reference proteome</keyword>
<reference evidence="2 3" key="1">
    <citation type="submission" date="2021-02" db="EMBL/GenBank/DDBJ databases">
        <title>Plant Genome Project.</title>
        <authorList>
            <person name="Zhang R.-G."/>
        </authorList>
    </citation>
    <scope>NUCLEOTIDE SEQUENCE [LARGE SCALE GENOMIC DNA]</scope>
    <source>
        <tissue evidence="2">Leaves</tissue>
    </source>
</reference>
<feature type="region of interest" description="Disordered" evidence="1">
    <location>
        <begin position="660"/>
        <end position="692"/>
    </location>
</feature>
<gene>
    <name evidence="2" type="ORF">JRO89_XS05G0150800</name>
</gene>
<protein>
    <submittedName>
        <fullName evidence="2">Uncharacterized protein</fullName>
    </submittedName>
</protein>
<evidence type="ECO:0000256" key="1">
    <source>
        <dbReference type="SAM" id="MobiDB-lite"/>
    </source>
</evidence>
<feature type="compositionally biased region" description="Basic and acidic residues" evidence="1">
    <location>
        <begin position="147"/>
        <end position="158"/>
    </location>
</feature>
<feature type="compositionally biased region" description="Acidic residues" evidence="1">
    <location>
        <begin position="682"/>
        <end position="691"/>
    </location>
</feature>
<dbReference type="Proteomes" id="UP000827721">
    <property type="component" value="Unassembled WGS sequence"/>
</dbReference>
<evidence type="ECO:0000313" key="2">
    <source>
        <dbReference type="EMBL" id="KAH7570649.1"/>
    </source>
</evidence>
<feature type="compositionally biased region" description="Polar residues" evidence="1">
    <location>
        <begin position="662"/>
        <end position="681"/>
    </location>
</feature>
<accession>A0ABQ8I210</accession>
<feature type="region of interest" description="Disordered" evidence="1">
    <location>
        <begin position="334"/>
        <end position="354"/>
    </location>
</feature>
<organism evidence="2 3">
    <name type="scientific">Xanthoceras sorbifolium</name>
    <dbReference type="NCBI Taxonomy" id="99658"/>
    <lineage>
        <taxon>Eukaryota</taxon>
        <taxon>Viridiplantae</taxon>
        <taxon>Streptophyta</taxon>
        <taxon>Embryophyta</taxon>
        <taxon>Tracheophyta</taxon>
        <taxon>Spermatophyta</taxon>
        <taxon>Magnoliopsida</taxon>
        <taxon>eudicotyledons</taxon>
        <taxon>Gunneridae</taxon>
        <taxon>Pentapetalae</taxon>
        <taxon>rosids</taxon>
        <taxon>malvids</taxon>
        <taxon>Sapindales</taxon>
        <taxon>Sapindaceae</taxon>
        <taxon>Xanthoceroideae</taxon>
        <taxon>Xanthoceras</taxon>
    </lineage>
</organism>
<evidence type="ECO:0000313" key="3">
    <source>
        <dbReference type="Proteomes" id="UP000827721"/>
    </source>
</evidence>
<feature type="compositionally biased region" description="Polar residues" evidence="1">
    <location>
        <begin position="342"/>
        <end position="354"/>
    </location>
</feature>